<dbReference type="RefSeq" id="WP_379750784.1">
    <property type="nucleotide sequence ID" value="NZ_JBHTCP010000050.1"/>
</dbReference>
<protein>
    <recommendedName>
        <fullName evidence="3">Hydrolase</fullName>
    </recommendedName>
</protein>
<name>A0ABW2NYW4_9BACL</name>
<sequence length="113" mass="13748">MDNRAVYYVSTKGDIQPIRPDEQLHYFEILVNDKEKYELEHLFLRLHEQNKQEGIDIFSPSRHFNEEYGDADRREDNELMFELYRMIYLLGTAETKKDLEDMRVLPNLYESKR</sequence>
<dbReference type="Proteomes" id="UP001596549">
    <property type="component" value="Unassembled WGS sequence"/>
</dbReference>
<dbReference type="EMBL" id="JBHTCP010000050">
    <property type="protein sequence ID" value="MFC7373149.1"/>
    <property type="molecule type" value="Genomic_DNA"/>
</dbReference>
<accession>A0ABW2NYW4</accession>
<evidence type="ECO:0000313" key="1">
    <source>
        <dbReference type="EMBL" id="MFC7373149.1"/>
    </source>
</evidence>
<proteinExistence type="predicted"/>
<gene>
    <name evidence="1" type="ORF">ACFQPF_16025</name>
</gene>
<evidence type="ECO:0000313" key="2">
    <source>
        <dbReference type="Proteomes" id="UP001596549"/>
    </source>
</evidence>
<comment type="caution">
    <text evidence="1">The sequence shown here is derived from an EMBL/GenBank/DDBJ whole genome shotgun (WGS) entry which is preliminary data.</text>
</comment>
<evidence type="ECO:0008006" key="3">
    <source>
        <dbReference type="Google" id="ProtNLM"/>
    </source>
</evidence>
<reference evidence="2" key="1">
    <citation type="journal article" date="2019" name="Int. J. Syst. Evol. Microbiol.">
        <title>The Global Catalogue of Microorganisms (GCM) 10K type strain sequencing project: providing services to taxonomists for standard genome sequencing and annotation.</title>
        <authorList>
            <consortium name="The Broad Institute Genomics Platform"/>
            <consortium name="The Broad Institute Genome Sequencing Center for Infectious Disease"/>
            <person name="Wu L."/>
            <person name="Ma J."/>
        </authorList>
    </citation>
    <scope>NUCLEOTIDE SEQUENCE [LARGE SCALE GENOMIC DNA]</scope>
    <source>
        <strain evidence="2">NBRC 106396</strain>
    </source>
</reference>
<organism evidence="1 2">
    <name type="scientific">Fictibacillus iocasae</name>
    <dbReference type="NCBI Taxonomy" id="2715437"/>
    <lineage>
        <taxon>Bacteria</taxon>
        <taxon>Bacillati</taxon>
        <taxon>Bacillota</taxon>
        <taxon>Bacilli</taxon>
        <taxon>Bacillales</taxon>
        <taxon>Fictibacillaceae</taxon>
        <taxon>Fictibacillus</taxon>
    </lineage>
</organism>
<keyword evidence="2" id="KW-1185">Reference proteome</keyword>